<dbReference type="HOGENOM" id="CLU_2758739_0_0_1"/>
<sequence>MFDDRSFQRACKFGALLTCSPFTNPHEYWEHVLIFGGYQILVGGREAASPDRCRVPVPLAALVRGACSCK</sequence>
<evidence type="ECO:0000313" key="1">
    <source>
        <dbReference type="EMBL" id="KIK27966.1"/>
    </source>
</evidence>
<reference evidence="2" key="2">
    <citation type="submission" date="2015-01" db="EMBL/GenBank/DDBJ databases">
        <title>Evolutionary Origins and Diversification of the Mycorrhizal Mutualists.</title>
        <authorList>
            <consortium name="DOE Joint Genome Institute"/>
            <consortium name="Mycorrhizal Genomics Consortium"/>
            <person name="Kohler A."/>
            <person name="Kuo A."/>
            <person name="Nagy L.G."/>
            <person name="Floudas D."/>
            <person name="Copeland A."/>
            <person name="Barry K.W."/>
            <person name="Cichocki N."/>
            <person name="Veneault-Fourrey C."/>
            <person name="LaButti K."/>
            <person name="Lindquist E.A."/>
            <person name="Lipzen A."/>
            <person name="Lundell T."/>
            <person name="Morin E."/>
            <person name="Murat C."/>
            <person name="Riley R."/>
            <person name="Ohm R."/>
            <person name="Sun H."/>
            <person name="Tunlid A."/>
            <person name="Henrissat B."/>
            <person name="Grigoriev I.V."/>
            <person name="Hibbett D.S."/>
            <person name="Martin F."/>
        </authorList>
    </citation>
    <scope>NUCLEOTIDE SEQUENCE [LARGE SCALE GENOMIC DNA]</scope>
    <source>
        <strain evidence="2">441</strain>
    </source>
</reference>
<accession>A0A0C9ZFB0</accession>
<dbReference type="EMBL" id="KN833694">
    <property type="protein sequence ID" value="KIK27966.1"/>
    <property type="molecule type" value="Genomic_DNA"/>
</dbReference>
<evidence type="ECO:0000313" key="2">
    <source>
        <dbReference type="Proteomes" id="UP000054018"/>
    </source>
</evidence>
<dbReference type="AlphaFoldDB" id="A0A0C9ZFB0"/>
<protein>
    <submittedName>
        <fullName evidence="1">Uncharacterized protein</fullName>
    </submittedName>
</protein>
<organism evidence="1 2">
    <name type="scientific">Pisolithus microcarpus 441</name>
    <dbReference type="NCBI Taxonomy" id="765257"/>
    <lineage>
        <taxon>Eukaryota</taxon>
        <taxon>Fungi</taxon>
        <taxon>Dikarya</taxon>
        <taxon>Basidiomycota</taxon>
        <taxon>Agaricomycotina</taxon>
        <taxon>Agaricomycetes</taxon>
        <taxon>Agaricomycetidae</taxon>
        <taxon>Boletales</taxon>
        <taxon>Sclerodermatineae</taxon>
        <taxon>Pisolithaceae</taxon>
        <taxon>Pisolithus</taxon>
    </lineage>
</organism>
<gene>
    <name evidence="1" type="ORF">PISMIDRAFT_674296</name>
</gene>
<keyword evidence="2" id="KW-1185">Reference proteome</keyword>
<reference evidence="1 2" key="1">
    <citation type="submission" date="2014-04" db="EMBL/GenBank/DDBJ databases">
        <authorList>
            <consortium name="DOE Joint Genome Institute"/>
            <person name="Kuo A."/>
            <person name="Kohler A."/>
            <person name="Costa M.D."/>
            <person name="Nagy L.G."/>
            <person name="Floudas D."/>
            <person name="Copeland A."/>
            <person name="Barry K.W."/>
            <person name="Cichocki N."/>
            <person name="Veneault-Fourrey C."/>
            <person name="LaButti K."/>
            <person name="Lindquist E.A."/>
            <person name="Lipzen A."/>
            <person name="Lundell T."/>
            <person name="Morin E."/>
            <person name="Murat C."/>
            <person name="Sun H."/>
            <person name="Tunlid A."/>
            <person name="Henrissat B."/>
            <person name="Grigoriev I.V."/>
            <person name="Hibbett D.S."/>
            <person name="Martin F."/>
            <person name="Nordberg H.P."/>
            <person name="Cantor M.N."/>
            <person name="Hua S.X."/>
        </authorList>
    </citation>
    <scope>NUCLEOTIDE SEQUENCE [LARGE SCALE GENOMIC DNA]</scope>
    <source>
        <strain evidence="1 2">441</strain>
    </source>
</reference>
<proteinExistence type="predicted"/>
<name>A0A0C9ZFB0_9AGAM</name>
<dbReference type="Proteomes" id="UP000054018">
    <property type="component" value="Unassembled WGS sequence"/>
</dbReference>